<evidence type="ECO:0000256" key="1">
    <source>
        <dbReference type="SAM" id="Phobius"/>
    </source>
</evidence>
<keyword evidence="1" id="KW-0812">Transmembrane</keyword>
<evidence type="ECO:0000313" key="3">
    <source>
        <dbReference type="Proteomes" id="UP000033618"/>
    </source>
</evidence>
<evidence type="ECO:0008006" key="4">
    <source>
        <dbReference type="Google" id="ProtNLM"/>
    </source>
</evidence>
<proteinExistence type="predicted"/>
<gene>
    <name evidence="2" type="ORF">WM40_25065</name>
</gene>
<sequence>MQLPDAAIGSIVAAAIAGLVVFISTVLTKEQKTSEFRQSWIDELRKDISQYISGATEIVTLYARKSNDPTAQAKFLDDNFELIQELQAVEHRIILRLNSKEHEKLIEQITGFRQKLLTLTPSKVAIKLLTQS</sequence>
<accession>A0A0F5JTY9</accession>
<protein>
    <recommendedName>
        <fullName evidence="4">Chemotaxis methyl-accepting receptor HlyB-like 4HB MCP domain-containing protein</fullName>
    </recommendedName>
</protein>
<dbReference type="Proteomes" id="UP000033618">
    <property type="component" value="Unassembled WGS sequence"/>
</dbReference>
<comment type="caution">
    <text evidence="2">The sequence shown here is derived from an EMBL/GenBank/DDBJ whole genome shotgun (WGS) entry which is preliminary data.</text>
</comment>
<feature type="transmembrane region" description="Helical" evidence="1">
    <location>
        <begin position="6"/>
        <end position="27"/>
    </location>
</feature>
<dbReference type="OrthoDB" id="5919045at2"/>
<dbReference type="PATRIC" id="fig|28092.6.peg.5921"/>
<organism evidence="2 3">
    <name type="scientific">Robbsia andropogonis</name>
    <dbReference type="NCBI Taxonomy" id="28092"/>
    <lineage>
        <taxon>Bacteria</taxon>
        <taxon>Pseudomonadati</taxon>
        <taxon>Pseudomonadota</taxon>
        <taxon>Betaproteobacteria</taxon>
        <taxon>Burkholderiales</taxon>
        <taxon>Burkholderiaceae</taxon>
        <taxon>Robbsia</taxon>
    </lineage>
</organism>
<keyword evidence="1" id="KW-1133">Transmembrane helix</keyword>
<evidence type="ECO:0000313" key="2">
    <source>
        <dbReference type="EMBL" id="KKB61110.1"/>
    </source>
</evidence>
<name>A0A0F5JTY9_9BURK</name>
<dbReference type="EMBL" id="LAQU01000070">
    <property type="protein sequence ID" value="KKB61110.1"/>
    <property type="molecule type" value="Genomic_DNA"/>
</dbReference>
<keyword evidence="1" id="KW-0472">Membrane</keyword>
<dbReference type="RefSeq" id="WP_046154341.1">
    <property type="nucleotide sequence ID" value="NZ_LAQU01000070.1"/>
</dbReference>
<reference evidence="2 3" key="1">
    <citation type="submission" date="2015-03" db="EMBL/GenBank/DDBJ databases">
        <title>Draft Genome Sequence of Burkholderia andropogonis type strain ICMP2807, isolated from Sorghum bicolor.</title>
        <authorList>
            <person name="Lopes-Santos L."/>
            <person name="Castro D.B."/>
            <person name="Ottoboni L.M."/>
            <person name="Park D."/>
            <person name="Weirc B.S."/>
            <person name="Destefano S.A."/>
        </authorList>
    </citation>
    <scope>NUCLEOTIDE SEQUENCE [LARGE SCALE GENOMIC DNA]</scope>
    <source>
        <strain evidence="2 3">ICMP2807</strain>
    </source>
</reference>
<dbReference type="AlphaFoldDB" id="A0A0F5JTY9"/>
<keyword evidence="3" id="KW-1185">Reference proteome</keyword>